<feature type="region of interest" description="Disordered" evidence="1">
    <location>
        <begin position="1"/>
        <end position="74"/>
    </location>
</feature>
<name>A0A9P6CC39_9AGAR</name>
<proteinExistence type="predicted"/>
<accession>A0A9P6CC39</accession>
<sequence>MLKRQRPLSPPPSTPLIPLVESPVYNSKSKRRRTMPPSLDGQSRGWAKELSCDEHSTGGDSSQEFGATSSSEQPSNLWHYKLTNTMLHELHTLQQDRVLLSLPLLPPTTSGSSLSSASLPNFCISSTMFNPNPKIMTPRQDQISQMTDYSDKPNKDPTHPAINTQNPTEELRVKERYEDTNRSCIMHTLITIFSDSGFKVAWVPISVPEASIRIP</sequence>
<keyword evidence="3" id="KW-1185">Reference proteome</keyword>
<protein>
    <submittedName>
        <fullName evidence="2">Uncharacterized protein</fullName>
    </submittedName>
</protein>
<dbReference type="Proteomes" id="UP000807353">
    <property type="component" value="Unassembled WGS sequence"/>
</dbReference>
<evidence type="ECO:0000313" key="2">
    <source>
        <dbReference type="EMBL" id="KAF9455648.1"/>
    </source>
</evidence>
<dbReference type="EMBL" id="MU150573">
    <property type="protein sequence ID" value="KAF9455648.1"/>
    <property type="molecule type" value="Genomic_DNA"/>
</dbReference>
<comment type="caution">
    <text evidence="2">The sequence shown here is derived from an EMBL/GenBank/DDBJ whole genome shotgun (WGS) entry which is preliminary data.</text>
</comment>
<dbReference type="OrthoDB" id="3262473at2759"/>
<organism evidence="2 3">
    <name type="scientific">Collybia nuda</name>
    <dbReference type="NCBI Taxonomy" id="64659"/>
    <lineage>
        <taxon>Eukaryota</taxon>
        <taxon>Fungi</taxon>
        <taxon>Dikarya</taxon>
        <taxon>Basidiomycota</taxon>
        <taxon>Agaricomycotina</taxon>
        <taxon>Agaricomycetes</taxon>
        <taxon>Agaricomycetidae</taxon>
        <taxon>Agaricales</taxon>
        <taxon>Tricholomatineae</taxon>
        <taxon>Clitocybaceae</taxon>
        <taxon>Collybia</taxon>
    </lineage>
</organism>
<feature type="compositionally biased region" description="Basic and acidic residues" evidence="1">
    <location>
        <begin position="46"/>
        <end position="57"/>
    </location>
</feature>
<evidence type="ECO:0000313" key="3">
    <source>
        <dbReference type="Proteomes" id="UP000807353"/>
    </source>
</evidence>
<reference evidence="2" key="1">
    <citation type="submission" date="2020-11" db="EMBL/GenBank/DDBJ databases">
        <authorList>
            <consortium name="DOE Joint Genome Institute"/>
            <person name="Ahrendt S."/>
            <person name="Riley R."/>
            <person name="Andreopoulos W."/>
            <person name="Labutti K."/>
            <person name="Pangilinan J."/>
            <person name="Ruiz-Duenas F.J."/>
            <person name="Barrasa J.M."/>
            <person name="Sanchez-Garcia M."/>
            <person name="Camarero S."/>
            <person name="Miyauchi S."/>
            <person name="Serrano A."/>
            <person name="Linde D."/>
            <person name="Babiker R."/>
            <person name="Drula E."/>
            <person name="Ayuso-Fernandez I."/>
            <person name="Pacheco R."/>
            <person name="Padilla G."/>
            <person name="Ferreira P."/>
            <person name="Barriuso J."/>
            <person name="Kellner H."/>
            <person name="Castanera R."/>
            <person name="Alfaro M."/>
            <person name="Ramirez L."/>
            <person name="Pisabarro A.G."/>
            <person name="Kuo A."/>
            <person name="Tritt A."/>
            <person name="Lipzen A."/>
            <person name="He G."/>
            <person name="Yan M."/>
            <person name="Ng V."/>
            <person name="Cullen D."/>
            <person name="Martin F."/>
            <person name="Rosso M.-N."/>
            <person name="Henrissat B."/>
            <person name="Hibbett D."/>
            <person name="Martinez A.T."/>
            <person name="Grigoriev I.V."/>
        </authorList>
    </citation>
    <scope>NUCLEOTIDE SEQUENCE</scope>
    <source>
        <strain evidence="2">CBS 247.69</strain>
    </source>
</reference>
<dbReference type="AlphaFoldDB" id="A0A9P6CC39"/>
<gene>
    <name evidence="2" type="ORF">BDZ94DRAFT_1277730</name>
</gene>
<evidence type="ECO:0000256" key="1">
    <source>
        <dbReference type="SAM" id="MobiDB-lite"/>
    </source>
</evidence>
<feature type="compositionally biased region" description="Polar residues" evidence="1">
    <location>
        <begin position="58"/>
        <end position="74"/>
    </location>
</feature>